<accession>A0ACB9EDK6</accession>
<proteinExistence type="predicted"/>
<name>A0ACB9EDK6_ARCLA</name>
<keyword evidence="2" id="KW-1185">Reference proteome</keyword>
<reference evidence="2" key="1">
    <citation type="journal article" date="2022" name="Mol. Ecol. Resour.">
        <title>The genomes of chicory, endive, great burdock and yacon provide insights into Asteraceae palaeo-polyploidization history and plant inulin production.</title>
        <authorList>
            <person name="Fan W."/>
            <person name="Wang S."/>
            <person name="Wang H."/>
            <person name="Wang A."/>
            <person name="Jiang F."/>
            <person name="Liu H."/>
            <person name="Zhao H."/>
            <person name="Xu D."/>
            <person name="Zhang Y."/>
        </authorList>
    </citation>
    <scope>NUCLEOTIDE SEQUENCE [LARGE SCALE GENOMIC DNA]</scope>
    <source>
        <strain evidence="2">cv. Niubang</strain>
    </source>
</reference>
<reference evidence="1 2" key="2">
    <citation type="journal article" date="2022" name="Mol. Ecol. Resour.">
        <title>The genomes of chicory, endive, great burdock and yacon provide insights into Asteraceae paleo-polyploidization history and plant inulin production.</title>
        <authorList>
            <person name="Fan W."/>
            <person name="Wang S."/>
            <person name="Wang H."/>
            <person name="Wang A."/>
            <person name="Jiang F."/>
            <person name="Liu H."/>
            <person name="Zhao H."/>
            <person name="Xu D."/>
            <person name="Zhang Y."/>
        </authorList>
    </citation>
    <scope>NUCLEOTIDE SEQUENCE [LARGE SCALE GENOMIC DNA]</scope>
    <source>
        <strain evidence="2">cv. Niubang</strain>
    </source>
</reference>
<evidence type="ECO:0000313" key="2">
    <source>
        <dbReference type="Proteomes" id="UP001055879"/>
    </source>
</evidence>
<protein>
    <submittedName>
        <fullName evidence="1">Uncharacterized protein</fullName>
    </submittedName>
</protein>
<dbReference type="Proteomes" id="UP001055879">
    <property type="component" value="Linkage Group LG02"/>
</dbReference>
<sequence length="322" mass="33693">MCVCVCKIHLGCEELFTNQAFFFFSTWFLWDKIKDFASLPFIWSKPPVGYLKLGASTRPSMADYDGDDNHRKQGRYLHHLLEQPSPNEEEEEGSGGPTRRCRGRPPGSKNKPKPPVILTRESPNSLRSHVLEVAAGADIVDSLDVFARRRGRGVSVLSGTGTVDDVTLRQPADPSGNAVTLRGRFEILALSGTVLPPPAPPDAGGLSIFLAGGQGQVVGGIPVGPLMASGPVVLMAASFANAVFERLPVEEDLEEDGGSAAAQVQPAASQCSEVTSGGGGGGGGGSGVSLFNTAAGGNNNGGSDYQYSGDVMGWGSNSRTPY</sequence>
<organism evidence="1 2">
    <name type="scientific">Arctium lappa</name>
    <name type="common">Greater burdock</name>
    <name type="synonym">Lappa major</name>
    <dbReference type="NCBI Taxonomy" id="4217"/>
    <lineage>
        <taxon>Eukaryota</taxon>
        <taxon>Viridiplantae</taxon>
        <taxon>Streptophyta</taxon>
        <taxon>Embryophyta</taxon>
        <taxon>Tracheophyta</taxon>
        <taxon>Spermatophyta</taxon>
        <taxon>Magnoliopsida</taxon>
        <taxon>eudicotyledons</taxon>
        <taxon>Gunneridae</taxon>
        <taxon>Pentapetalae</taxon>
        <taxon>asterids</taxon>
        <taxon>campanulids</taxon>
        <taxon>Asterales</taxon>
        <taxon>Asteraceae</taxon>
        <taxon>Carduoideae</taxon>
        <taxon>Cardueae</taxon>
        <taxon>Arctiinae</taxon>
        <taxon>Arctium</taxon>
    </lineage>
</organism>
<comment type="caution">
    <text evidence="1">The sequence shown here is derived from an EMBL/GenBank/DDBJ whole genome shotgun (WGS) entry which is preliminary data.</text>
</comment>
<evidence type="ECO:0000313" key="1">
    <source>
        <dbReference type="EMBL" id="KAI3757034.1"/>
    </source>
</evidence>
<dbReference type="EMBL" id="CM042048">
    <property type="protein sequence ID" value="KAI3757034.1"/>
    <property type="molecule type" value="Genomic_DNA"/>
</dbReference>
<gene>
    <name evidence="1" type="ORF">L6452_04567</name>
</gene>